<evidence type="ECO:0008006" key="8">
    <source>
        <dbReference type="Google" id="ProtNLM"/>
    </source>
</evidence>
<dbReference type="InterPro" id="IPR023352">
    <property type="entry name" value="MAPEG-like_dom_sf"/>
</dbReference>
<keyword evidence="3 5" id="KW-1133">Transmembrane helix</keyword>
<dbReference type="EMBL" id="BRYA01000669">
    <property type="protein sequence ID" value="GMI28804.1"/>
    <property type="molecule type" value="Genomic_DNA"/>
</dbReference>
<dbReference type="PANTHER" id="PTHR10250">
    <property type="entry name" value="MICROSOMAL GLUTATHIONE S-TRANSFERASE"/>
    <property type="match status" value="1"/>
</dbReference>
<dbReference type="InterPro" id="IPR050997">
    <property type="entry name" value="MAPEG"/>
</dbReference>
<evidence type="ECO:0000256" key="4">
    <source>
        <dbReference type="ARBA" id="ARBA00023136"/>
    </source>
</evidence>
<dbReference type="Pfam" id="PF01124">
    <property type="entry name" value="MAPEG"/>
    <property type="match status" value="1"/>
</dbReference>
<dbReference type="GO" id="GO:0005635">
    <property type="term" value="C:nuclear envelope"/>
    <property type="evidence" value="ECO:0007669"/>
    <property type="project" value="TreeGrafter"/>
</dbReference>
<feature type="transmembrane region" description="Helical" evidence="5">
    <location>
        <begin position="12"/>
        <end position="29"/>
    </location>
</feature>
<protein>
    <recommendedName>
        <fullName evidence="8">Microsomal glutathione S-transferase 3</fullName>
    </recommendedName>
</protein>
<dbReference type="SUPFAM" id="SSF161084">
    <property type="entry name" value="MAPEG domain-like"/>
    <property type="match status" value="1"/>
</dbReference>
<accession>A0A9W7G1V4</accession>
<dbReference type="Gene3D" id="1.20.120.550">
    <property type="entry name" value="Membrane associated eicosanoid/glutathione metabolism-like domain"/>
    <property type="match status" value="1"/>
</dbReference>
<sequence length="153" mass="16838">MVSIEVPKEYGYVLFSVTVNAFIYSAVVASGRVMKARKNLDVQYPNLYATPGHHKHADAFNRVQRGHQALFEQLPFLQLSSLVGGLQYPLANAVGFNLFLLGSHLYQIGYEDMKLDVKTARYGKGGWIKYFGILACLGTAGKVSLGMTGLFGK</sequence>
<dbReference type="InterPro" id="IPR001129">
    <property type="entry name" value="Membr-assoc_MAPEG"/>
</dbReference>
<proteinExistence type="predicted"/>
<keyword evidence="4 5" id="KW-0472">Membrane</keyword>
<organism evidence="6 7">
    <name type="scientific">Triparma columacea</name>
    <dbReference type="NCBI Taxonomy" id="722753"/>
    <lineage>
        <taxon>Eukaryota</taxon>
        <taxon>Sar</taxon>
        <taxon>Stramenopiles</taxon>
        <taxon>Ochrophyta</taxon>
        <taxon>Bolidophyceae</taxon>
        <taxon>Parmales</taxon>
        <taxon>Triparmaceae</taxon>
        <taxon>Triparma</taxon>
    </lineage>
</organism>
<feature type="transmembrane region" description="Helical" evidence="5">
    <location>
        <begin position="130"/>
        <end position="151"/>
    </location>
</feature>
<keyword evidence="7" id="KW-1185">Reference proteome</keyword>
<dbReference type="GO" id="GO:0006691">
    <property type="term" value="P:leukotriene metabolic process"/>
    <property type="evidence" value="ECO:0007669"/>
    <property type="project" value="UniProtKB-ARBA"/>
</dbReference>
<dbReference type="GO" id="GO:0004364">
    <property type="term" value="F:glutathione transferase activity"/>
    <property type="evidence" value="ECO:0007669"/>
    <property type="project" value="TreeGrafter"/>
</dbReference>
<dbReference type="GO" id="GO:0005783">
    <property type="term" value="C:endoplasmic reticulum"/>
    <property type="evidence" value="ECO:0007669"/>
    <property type="project" value="TreeGrafter"/>
</dbReference>
<name>A0A9W7G1V4_9STRA</name>
<evidence type="ECO:0000256" key="3">
    <source>
        <dbReference type="ARBA" id="ARBA00022989"/>
    </source>
</evidence>
<evidence type="ECO:0000256" key="1">
    <source>
        <dbReference type="ARBA" id="ARBA00004141"/>
    </source>
</evidence>
<reference evidence="7" key="1">
    <citation type="journal article" date="2023" name="Commun. Biol.">
        <title>Genome analysis of Parmales, the sister group of diatoms, reveals the evolutionary specialization of diatoms from phago-mixotrophs to photoautotrophs.</title>
        <authorList>
            <person name="Ban H."/>
            <person name="Sato S."/>
            <person name="Yoshikawa S."/>
            <person name="Yamada K."/>
            <person name="Nakamura Y."/>
            <person name="Ichinomiya M."/>
            <person name="Sato N."/>
            <person name="Blanc-Mathieu R."/>
            <person name="Endo H."/>
            <person name="Kuwata A."/>
            <person name="Ogata H."/>
        </authorList>
    </citation>
    <scope>NUCLEOTIDE SEQUENCE [LARGE SCALE GENOMIC DNA]</scope>
</reference>
<dbReference type="PANTHER" id="PTHR10250:SF26">
    <property type="entry name" value="GLUTATHIONE S-TRANSFERASE 3, MITOCHONDRIAL"/>
    <property type="match status" value="1"/>
</dbReference>
<keyword evidence="2 5" id="KW-0812">Transmembrane</keyword>
<comment type="caution">
    <text evidence="6">The sequence shown here is derived from an EMBL/GenBank/DDBJ whole genome shotgun (WGS) entry which is preliminary data.</text>
</comment>
<dbReference type="OrthoDB" id="410651at2759"/>
<evidence type="ECO:0000313" key="7">
    <source>
        <dbReference type="Proteomes" id="UP001165065"/>
    </source>
</evidence>
<dbReference type="AlphaFoldDB" id="A0A9W7G1V4"/>
<dbReference type="Proteomes" id="UP001165065">
    <property type="component" value="Unassembled WGS sequence"/>
</dbReference>
<gene>
    <name evidence="6" type="ORF">TrCOL_g2190</name>
</gene>
<comment type="subcellular location">
    <subcellularLocation>
        <location evidence="1">Membrane</location>
        <topology evidence="1">Multi-pass membrane protein</topology>
    </subcellularLocation>
</comment>
<evidence type="ECO:0000313" key="6">
    <source>
        <dbReference type="EMBL" id="GMI28804.1"/>
    </source>
</evidence>
<evidence type="ECO:0000256" key="2">
    <source>
        <dbReference type="ARBA" id="ARBA00022692"/>
    </source>
</evidence>
<dbReference type="GO" id="GO:0004602">
    <property type="term" value="F:glutathione peroxidase activity"/>
    <property type="evidence" value="ECO:0007669"/>
    <property type="project" value="TreeGrafter"/>
</dbReference>
<dbReference type="GO" id="GO:0016020">
    <property type="term" value="C:membrane"/>
    <property type="evidence" value="ECO:0007669"/>
    <property type="project" value="UniProtKB-SubCell"/>
</dbReference>
<evidence type="ECO:0000256" key="5">
    <source>
        <dbReference type="SAM" id="Phobius"/>
    </source>
</evidence>